<dbReference type="Proteomes" id="UP000824200">
    <property type="component" value="Unassembled WGS sequence"/>
</dbReference>
<keyword evidence="2" id="KW-0560">Oxidoreductase</keyword>
<keyword evidence="2" id="KW-0503">Monooxygenase</keyword>
<dbReference type="InterPro" id="IPR028348">
    <property type="entry name" value="FAD-binding_protein"/>
</dbReference>
<dbReference type="InterPro" id="IPR036188">
    <property type="entry name" value="FAD/NAD-bd_sf"/>
</dbReference>
<dbReference type="AlphaFoldDB" id="A0A9D1J864"/>
<protein>
    <submittedName>
        <fullName evidence="2">FAD-dependent monooxygenase</fullName>
    </submittedName>
</protein>
<comment type="caution">
    <text evidence="2">The sequence shown here is derived from an EMBL/GenBank/DDBJ whole genome shotgun (WGS) entry which is preliminary data.</text>
</comment>
<dbReference type="SUPFAM" id="SSF51905">
    <property type="entry name" value="FAD/NAD(P)-binding domain"/>
    <property type="match status" value="1"/>
</dbReference>
<sequence>MKNCFVTAPVKVPVGANVLDVKDRLAKLLGILPCQIADIQLKKQSVDARKKEDVHFVCSYLVQCTKTPKRNAQRYTPPVNLLEHPQMVNVGSCIVVGSGPSGLFLARYLCNCGVRVTVVERGSDIAERCQKVQRFFDGGEFDSECNVQFGLGGAGTFSDGKLTTGISSPLTHTVFEEFVRAGAPKEILTSSLPHIGTDKLVGVVENMRNEIVRSGGEFIFDAFVDDLLEENGTVRGVSYVKEGERQTLFADCVALCCGHSAREMFVTLQKHGAEMQFKPFAVGLRVEHPREFINKAQYGEIFATHRDLGAASYKLVNNMGERSCYSFCMCPGGTVVCANSTPNTVVVNGMSNFARAEANSNSALVVTVTANDVADWGFGDDSLAGIRFQEKLEKDAYLCGKGNYVAPCQNVTDFVADTKTAVFDVAPSYPRGVVSADLRRLLPRKISDAIVQSLHVFGQKMKSFDACGVLTGVETRTSSPVKVVRDENMQSNLKHLYPVGEGCGHSGGIVSSAVDGLKVAQAIAQFLLQHSNAR</sequence>
<dbReference type="Pfam" id="PF21688">
    <property type="entry name" value="FAD-depend_C"/>
    <property type="match status" value="1"/>
</dbReference>
<dbReference type="Gene3D" id="3.50.50.60">
    <property type="entry name" value="FAD/NAD(P)-binding domain"/>
    <property type="match status" value="2"/>
</dbReference>
<accession>A0A9D1J864</accession>
<evidence type="ECO:0000313" key="3">
    <source>
        <dbReference type="Proteomes" id="UP000824200"/>
    </source>
</evidence>
<reference evidence="2" key="1">
    <citation type="submission" date="2020-10" db="EMBL/GenBank/DDBJ databases">
        <authorList>
            <person name="Gilroy R."/>
        </authorList>
    </citation>
    <scope>NUCLEOTIDE SEQUENCE</scope>
    <source>
        <strain evidence="2">CHK121-14286</strain>
    </source>
</reference>
<dbReference type="Gene3D" id="3.30.70.2700">
    <property type="match status" value="1"/>
</dbReference>
<dbReference type="GO" id="GO:0004497">
    <property type="term" value="F:monooxygenase activity"/>
    <property type="evidence" value="ECO:0007669"/>
    <property type="project" value="UniProtKB-KW"/>
</dbReference>
<gene>
    <name evidence="2" type="ORF">IAC95_05745</name>
</gene>
<proteinExistence type="predicted"/>
<evidence type="ECO:0000313" key="2">
    <source>
        <dbReference type="EMBL" id="HIR66364.1"/>
    </source>
</evidence>
<organism evidence="2 3">
    <name type="scientific">Candidatus Fimimonas gallinarum</name>
    <dbReference type="NCBI Taxonomy" id="2840821"/>
    <lineage>
        <taxon>Bacteria</taxon>
        <taxon>Pseudomonadati</taxon>
        <taxon>Myxococcota</taxon>
        <taxon>Myxococcia</taxon>
        <taxon>Myxococcales</taxon>
        <taxon>Cystobacterineae</taxon>
        <taxon>Myxococcaceae</taxon>
        <taxon>Myxococcaceae incertae sedis</taxon>
        <taxon>Candidatus Fimimonas</taxon>
    </lineage>
</organism>
<reference evidence="2" key="2">
    <citation type="journal article" date="2021" name="PeerJ">
        <title>Extensive microbial diversity within the chicken gut microbiome revealed by metagenomics and culture.</title>
        <authorList>
            <person name="Gilroy R."/>
            <person name="Ravi A."/>
            <person name="Getino M."/>
            <person name="Pursley I."/>
            <person name="Horton D.L."/>
            <person name="Alikhan N.F."/>
            <person name="Baker D."/>
            <person name="Gharbi K."/>
            <person name="Hall N."/>
            <person name="Watson M."/>
            <person name="Adriaenssens E.M."/>
            <person name="Foster-Nyarko E."/>
            <person name="Jarju S."/>
            <person name="Secka A."/>
            <person name="Antonio M."/>
            <person name="Oren A."/>
            <person name="Chaudhuri R.R."/>
            <person name="La Ragione R."/>
            <person name="Hildebrand F."/>
            <person name="Pallen M.J."/>
        </authorList>
    </citation>
    <scope>NUCLEOTIDE SEQUENCE</scope>
    <source>
        <strain evidence="2">CHK121-14286</strain>
    </source>
</reference>
<dbReference type="PANTHER" id="PTHR42842">
    <property type="entry name" value="FAD/NAD(P)-BINDING OXIDOREDUCTASE"/>
    <property type="match status" value="1"/>
</dbReference>
<name>A0A9D1J864_9BACT</name>
<feature type="domain" description="FAD-dependent protein C-terminal" evidence="1">
    <location>
        <begin position="279"/>
        <end position="477"/>
    </location>
</feature>
<dbReference type="PANTHER" id="PTHR42842:SF3">
    <property type="entry name" value="FAD_NAD(P)-BINDING OXIDOREDUCTASE FAMILY PROTEIN"/>
    <property type="match status" value="1"/>
</dbReference>
<dbReference type="PIRSF" id="PIRSF038984">
    <property type="entry name" value="FAD_binding_protein"/>
    <property type="match status" value="1"/>
</dbReference>
<evidence type="ECO:0000259" key="1">
    <source>
        <dbReference type="Pfam" id="PF21688"/>
    </source>
</evidence>
<dbReference type="Pfam" id="PF13450">
    <property type="entry name" value="NAD_binding_8"/>
    <property type="match status" value="1"/>
</dbReference>
<dbReference type="EMBL" id="DVHL01000045">
    <property type="protein sequence ID" value="HIR66364.1"/>
    <property type="molecule type" value="Genomic_DNA"/>
</dbReference>
<dbReference type="InterPro" id="IPR049516">
    <property type="entry name" value="FAD-depend_C"/>
</dbReference>